<dbReference type="SUPFAM" id="SSF47986">
    <property type="entry name" value="DEATH domain"/>
    <property type="match status" value="2"/>
</dbReference>
<evidence type="ECO:0000256" key="9">
    <source>
        <dbReference type="SAM" id="MobiDB-lite"/>
    </source>
</evidence>
<evidence type="ECO:0000259" key="12">
    <source>
        <dbReference type="PROSITE" id="PS50207"/>
    </source>
</evidence>
<feature type="domain" description="Caspase family p10" evidence="12">
    <location>
        <begin position="542"/>
        <end position="630"/>
    </location>
</feature>
<dbReference type="InterPro" id="IPR011029">
    <property type="entry name" value="DEATH-like_dom_sf"/>
</dbReference>
<dbReference type="InterPro" id="IPR015917">
    <property type="entry name" value="Pept_C14A"/>
</dbReference>
<organism evidence="14 15">
    <name type="scientific">Clavelina lepadiformis</name>
    <name type="common">Light-bulb sea squirt</name>
    <name type="synonym">Ascidia lepadiformis</name>
    <dbReference type="NCBI Taxonomy" id="159417"/>
    <lineage>
        <taxon>Eukaryota</taxon>
        <taxon>Metazoa</taxon>
        <taxon>Chordata</taxon>
        <taxon>Tunicata</taxon>
        <taxon>Ascidiacea</taxon>
        <taxon>Aplousobranchia</taxon>
        <taxon>Clavelinidae</taxon>
        <taxon>Clavelina</taxon>
    </lineage>
</organism>
<evidence type="ECO:0000313" key="14">
    <source>
        <dbReference type="EMBL" id="CAK8691789.1"/>
    </source>
</evidence>
<keyword evidence="5" id="KW-0378">Hydrolase</keyword>
<feature type="region of interest" description="Disordered" evidence="9">
    <location>
        <begin position="265"/>
        <end position="291"/>
    </location>
</feature>
<dbReference type="PANTHER" id="PTHR47901:SF8">
    <property type="entry name" value="CASPASE-3"/>
    <property type="match status" value="1"/>
</dbReference>
<evidence type="ECO:0000256" key="2">
    <source>
        <dbReference type="ARBA" id="ARBA00022670"/>
    </source>
</evidence>
<dbReference type="PROSITE" id="PS50207">
    <property type="entry name" value="CASPASE_P10"/>
    <property type="match status" value="1"/>
</dbReference>
<evidence type="ECO:0000259" key="11">
    <source>
        <dbReference type="PROSITE" id="PS50168"/>
    </source>
</evidence>
<dbReference type="EMBL" id="CAWYQH010000119">
    <property type="protein sequence ID" value="CAK8691789.1"/>
    <property type="molecule type" value="Genomic_DNA"/>
</dbReference>
<evidence type="ECO:0000256" key="5">
    <source>
        <dbReference type="ARBA" id="ARBA00022801"/>
    </source>
</evidence>
<dbReference type="Pfam" id="PF00656">
    <property type="entry name" value="Peptidase_C14"/>
    <property type="match status" value="1"/>
</dbReference>
<dbReference type="PRINTS" id="PR00376">
    <property type="entry name" value="IL1BCENZYME"/>
</dbReference>
<keyword evidence="7" id="KW-0865">Zymogen</keyword>
<dbReference type="Gene3D" id="3.40.50.1460">
    <property type="match status" value="1"/>
</dbReference>
<protein>
    <submittedName>
        <fullName evidence="14">Uncharacterized protein</fullName>
    </submittedName>
</protein>
<feature type="domain" description="Caspase family p20" evidence="13">
    <location>
        <begin position="377"/>
        <end position="508"/>
    </location>
</feature>
<dbReference type="PROSITE" id="PS50208">
    <property type="entry name" value="CASPASE_P20"/>
    <property type="match status" value="1"/>
</dbReference>
<gene>
    <name evidence="14" type="ORF">CVLEPA_LOCUS24547</name>
</gene>
<dbReference type="InterPro" id="IPR002398">
    <property type="entry name" value="Pept_C14"/>
</dbReference>
<feature type="compositionally biased region" description="Polar residues" evidence="9">
    <location>
        <begin position="222"/>
        <end position="231"/>
    </location>
</feature>
<proteinExistence type="inferred from homology"/>
<dbReference type="Proteomes" id="UP001642483">
    <property type="component" value="Unassembled WGS sequence"/>
</dbReference>
<comment type="caution">
    <text evidence="14">The sequence shown here is derived from an EMBL/GenBank/DDBJ whole genome shotgun (WGS) entry which is preliminary data.</text>
</comment>
<feature type="region of interest" description="Disordered" evidence="9">
    <location>
        <begin position="201"/>
        <end position="231"/>
    </location>
</feature>
<evidence type="ECO:0000256" key="6">
    <source>
        <dbReference type="ARBA" id="ARBA00022807"/>
    </source>
</evidence>
<dbReference type="InterPro" id="IPR001875">
    <property type="entry name" value="DED_dom"/>
</dbReference>
<keyword evidence="15" id="KW-1185">Reference proteome</keyword>
<dbReference type="InterPro" id="IPR001309">
    <property type="entry name" value="Pept_C14_p20"/>
</dbReference>
<feature type="domain" description="DED" evidence="11">
    <location>
        <begin position="122"/>
        <end position="196"/>
    </location>
</feature>
<dbReference type="Gene3D" id="1.10.533.10">
    <property type="entry name" value="Death Domain, Fas"/>
    <property type="match status" value="2"/>
</dbReference>
<dbReference type="PROSITE" id="PS50017">
    <property type="entry name" value="DEATH_DOMAIN"/>
    <property type="match status" value="1"/>
</dbReference>
<evidence type="ECO:0000256" key="4">
    <source>
        <dbReference type="ARBA" id="ARBA00022737"/>
    </source>
</evidence>
<evidence type="ECO:0000256" key="8">
    <source>
        <dbReference type="RuleBase" id="RU003971"/>
    </source>
</evidence>
<dbReference type="PROSITE" id="PS50168">
    <property type="entry name" value="DED"/>
    <property type="match status" value="1"/>
</dbReference>
<dbReference type="InterPro" id="IPR029030">
    <property type="entry name" value="Caspase-like_dom_sf"/>
</dbReference>
<evidence type="ECO:0000259" key="13">
    <source>
        <dbReference type="PROSITE" id="PS50208"/>
    </source>
</evidence>
<dbReference type="PROSITE" id="PS01122">
    <property type="entry name" value="CASPASE_CYS"/>
    <property type="match status" value="1"/>
</dbReference>
<evidence type="ECO:0000313" key="15">
    <source>
        <dbReference type="Proteomes" id="UP001642483"/>
    </source>
</evidence>
<accession>A0ABP0GLW7</accession>
<sequence>MPTRGGGTTRAEEYYATIRKLDNKDWNQFARLKLGLAPSDIDDIKYNYQLDIGEQKYQMLLKWEQRKGFNATIENLQSMVNDFCGTSQQTVASEQDGRSGAVPTNPLPTSPDPSVQPRENIRYKQLILKISRGLTNEDVQDLASFYRCSDRTFHRGSELLFYLDEHNLWGSSDKFSVLRGNMEVIGRQDLCREIDTYRHSFDPDSADAEMMQEISSERTESQESFNEPSSEQLVQSGIYVAGAEGEGIVQQLQKLRNLKSGSMCTEQSLTSSSHDQASQQTQQPSAGSVLTSGGQVFNIENMTIVTSGPAIGNIETDPKETLSVKQGNGGDTVDSDLENICNFEGSLKDFKVLPAPKESYKKHKTNIDRVYPVKHDTKGHVLILSNIDFSSSWGSEYNRVGGEFDCSLMESLFEQLGFIVHVKRDKTAERMEDIVVEFAGQDFHKEADMCIIIVMSHGGLVNEKDVIYGVDGNYLPAEHVVRCFDNDRCGNLRGKPKLFFFQFCRGREVDMGVEYDLPDEAFSPEESLNRLLPKHDSTDATKSIRTPTRQDVLIAFATQQGNLSFRSWFTNAIANVFSKKAKSDHVCDMLKEVKRGLSKRVANTDHPDTNQGKVMADIRDILLKNIYFFPGHP</sequence>
<evidence type="ECO:0000259" key="10">
    <source>
        <dbReference type="PROSITE" id="PS50017"/>
    </source>
</evidence>
<dbReference type="Pfam" id="PF00531">
    <property type="entry name" value="Death"/>
    <property type="match status" value="1"/>
</dbReference>
<evidence type="ECO:0000256" key="1">
    <source>
        <dbReference type="ARBA" id="ARBA00010134"/>
    </source>
</evidence>
<evidence type="ECO:0000256" key="7">
    <source>
        <dbReference type="ARBA" id="ARBA00023145"/>
    </source>
</evidence>
<dbReference type="InterPro" id="IPR033139">
    <property type="entry name" value="Caspase_cys_AS"/>
</dbReference>
<reference evidence="14 15" key="1">
    <citation type="submission" date="2024-02" db="EMBL/GenBank/DDBJ databases">
        <authorList>
            <person name="Daric V."/>
            <person name="Darras S."/>
        </authorList>
    </citation>
    <scope>NUCLEOTIDE SEQUENCE [LARGE SCALE GENOMIC DNA]</scope>
</reference>
<dbReference type="SMART" id="SM00115">
    <property type="entry name" value="CASc"/>
    <property type="match status" value="1"/>
</dbReference>
<name>A0ABP0GLW7_CLALP</name>
<dbReference type="InterPro" id="IPR002138">
    <property type="entry name" value="Pept_C14_p10"/>
</dbReference>
<comment type="similarity">
    <text evidence="1 8">Belongs to the peptidase C14A family.</text>
</comment>
<feature type="region of interest" description="Disordered" evidence="9">
    <location>
        <begin position="90"/>
        <end position="118"/>
    </location>
</feature>
<dbReference type="PANTHER" id="PTHR47901">
    <property type="entry name" value="CASPASE RECRUITMENT DOMAIN-CONTAINING PROTEIN 18"/>
    <property type="match status" value="1"/>
</dbReference>
<dbReference type="InterPro" id="IPR000488">
    <property type="entry name" value="Death_dom"/>
</dbReference>
<dbReference type="SUPFAM" id="SSF52129">
    <property type="entry name" value="Caspase-like"/>
    <property type="match status" value="1"/>
</dbReference>
<dbReference type="InterPro" id="IPR011600">
    <property type="entry name" value="Pept_C14_caspase"/>
</dbReference>
<keyword evidence="6" id="KW-0788">Thiol protease</keyword>
<keyword evidence="2" id="KW-0645">Protease</keyword>
<keyword evidence="4" id="KW-0677">Repeat</keyword>
<evidence type="ECO:0000256" key="3">
    <source>
        <dbReference type="ARBA" id="ARBA00022703"/>
    </source>
</evidence>
<keyword evidence="3" id="KW-0053">Apoptosis</keyword>
<feature type="domain" description="Death" evidence="10">
    <location>
        <begin position="11"/>
        <end position="76"/>
    </location>
</feature>
<dbReference type="CDD" id="cd01670">
    <property type="entry name" value="Death"/>
    <property type="match status" value="1"/>
</dbReference>